<organism evidence="8 9">
    <name type="scientific">Jatrophihabitans lederbergiae</name>
    <dbReference type="NCBI Taxonomy" id="3075547"/>
    <lineage>
        <taxon>Bacteria</taxon>
        <taxon>Bacillati</taxon>
        <taxon>Actinomycetota</taxon>
        <taxon>Actinomycetes</taxon>
        <taxon>Jatrophihabitantales</taxon>
        <taxon>Jatrophihabitantaceae</taxon>
        <taxon>Jatrophihabitans</taxon>
    </lineage>
</organism>
<comment type="caution">
    <text evidence="8">The sequence shown here is derived from an EMBL/GenBank/DDBJ whole genome shotgun (WGS) entry which is preliminary data.</text>
</comment>
<dbReference type="EMBL" id="JAVREH010000001">
    <property type="protein sequence ID" value="MDT0259794.1"/>
    <property type="molecule type" value="Genomic_DNA"/>
</dbReference>
<comment type="function">
    <text evidence="7">F(1)F(0) ATP synthase produces ATP from ADP in the presence of a proton or sodium gradient. F-type ATPases consist of two structural domains, F(1) containing the extramembraneous catalytic core and F(0) containing the membrane proton channel, linked together by a central stalk and a peripheral stalk. During catalysis, ATP synthesis in the catalytic domain of F(1) is coupled via a rotary mechanism of the central stalk subunits to proton translocation.</text>
</comment>
<sequence length="276" mass="29331">MIHAASRSALADLRERLIAVLSTDSDVTGASSQALASQLYAASNLLATQPRLRRTLADPSTDASARGQLARSLLTGRLDETAVGLVVDAVVERWSSPWDLTDALEIIADETLLASAEQQGQLDTVEDELFRFERILTNAPELTTALDDESVPGEARSALAQQLLAGKVNPVTSELLAHAVTSGRKHHVLSVIDDLLEASAARRERSVARVIAATDLTPEQTERLAASLRQLYGRDITIRTAVDPGVRGGLVVRVGDEVIDGTVATRLAAARAAFAG</sequence>
<comment type="function">
    <text evidence="7">This protein is part of the stalk that links CF(0) to CF(1). It either transmits conformational changes from CF(0) to CF(1) or is implicated in proton conduction.</text>
</comment>
<keyword evidence="7" id="KW-1003">Cell membrane</keyword>
<comment type="subcellular location">
    <subcellularLocation>
        <location evidence="7">Cell membrane</location>
        <topology evidence="7">Peripheral membrane protein</topology>
    </subcellularLocation>
    <subcellularLocation>
        <location evidence="1">Membrane</location>
    </subcellularLocation>
</comment>
<dbReference type="NCBIfam" id="TIGR01145">
    <property type="entry name" value="ATP_synt_delta"/>
    <property type="match status" value="1"/>
</dbReference>
<evidence type="ECO:0000256" key="1">
    <source>
        <dbReference type="ARBA" id="ARBA00004370"/>
    </source>
</evidence>
<keyword evidence="7" id="KW-0139">CF(1)</keyword>
<dbReference type="InterPro" id="IPR026015">
    <property type="entry name" value="ATP_synth_OSCP/delta_N_sf"/>
</dbReference>
<evidence type="ECO:0000256" key="6">
    <source>
        <dbReference type="ARBA" id="ARBA00023310"/>
    </source>
</evidence>
<dbReference type="HAMAP" id="MF_01416">
    <property type="entry name" value="ATP_synth_delta_bact"/>
    <property type="match status" value="1"/>
</dbReference>
<accession>A0ABU2J588</accession>
<evidence type="ECO:0000313" key="9">
    <source>
        <dbReference type="Proteomes" id="UP001183176"/>
    </source>
</evidence>
<keyword evidence="4 7" id="KW-0406">Ion transport</keyword>
<keyword evidence="5 7" id="KW-0472">Membrane</keyword>
<proteinExistence type="inferred from homology"/>
<evidence type="ECO:0000313" key="8">
    <source>
        <dbReference type="EMBL" id="MDT0259794.1"/>
    </source>
</evidence>
<dbReference type="InterPro" id="IPR000711">
    <property type="entry name" value="ATPase_OSCP/dsu"/>
</dbReference>
<evidence type="ECO:0000256" key="4">
    <source>
        <dbReference type="ARBA" id="ARBA00023065"/>
    </source>
</evidence>
<dbReference type="Pfam" id="PF00213">
    <property type="entry name" value="OSCP"/>
    <property type="match status" value="1"/>
</dbReference>
<dbReference type="PRINTS" id="PR00125">
    <property type="entry name" value="ATPASEDELTA"/>
</dbReference>
<protein>
    <recommendedName>
        <fullName evidence="7">ATP synthase subunit delta</fullName>
    </recommendedName>
    <alternativeName>
        <fullName evidence="7">ATP synthase F(1) sector subunit delta</fullName>
    </alternativeName>
    <alternativeName>
        <fullName evidence="7">F-type ATPase subunit delta</fullName>
        <shortName evidence="7">F-ATPase subunit delta</shortName>
    </alternativeName>
</protein>
<keyword evidence="3 7" id="KW-0375">Hydrogen ion transport</keyword>
<reference evidence="9" key="1">
    <citation type="submission" date="2023-07" db="EMBL/GenBank/DDBJ databases">
        <title>30 novel species of actinomycetes from the DSMZ collection.</title>
        <authorList>
            <person name="Nouioui I."/>
        </authorList>
    </citation>
    <scope>NUCLEOTIDE SEQUENCE [LARGE SCALE GENOMIC DNA]</scope>
    <source>
        <strain evidence="9">DSM 44399</strain>
    </source>
</reference>
<dbReference type="PANTHER" id="PTHR11910">
    <property type="entry name" value="ATP SYNTHASE DELTA CHAIN"/>
    <property type="match status" value="1"/>
</dbReference>
<gene>
    <name evidence="7" type="primary">atpH</name>
    <name evidence="8" type="ORF">RM423_00130</name>
</gene>
<evidence type="ECO:0000256" key="2">
    <source>
        <dbReference type="ARBA" id="ARBA00022448"/>
    </source>
</evidence>
<name>A0ABU2J588_9ACTN</name>
<evidence type="ECO:0000256" key="3">
    <source>
        <dbReference type="ARBA" id="ARBA00022781"/>
    </source>
</evidence>
<keyword evidence="9" id="KW-1185">Reference proteome</keyword>
<dbReference type="NCBIfam" id="NF009967">
    <property type="entry name" value="PRK13430.1"/>
    <property type="match status" value="1"/>
</dbReference>
<dbReference type="RefSeq" id="WP_311420953.1">
    <property type="nucleotide sequence ID" value="NZ_JAVREH010000001.1"/>
</dbReference>
<dbReference type="Proteomes" id="UP001183176">
    <property type="component" value="Unassembled WGS sequence"/>
</dbReference>
<evidence type="ECO:0000256" key="7">
    <source>
        <dbReference type="HAMAP-Rule" id="MF_01416"/>
    </source>
</evidence>
<dbReference type="Gene3D" id="1.10.520.20">
    <property type="entry name" value="N-terminal domain of the delta subunit of the F1F0-ATP synthase"/>
    <property type="match status" value="1"/>
</dbReference>
<keyword evidence="2 7" id="KW-0813">Transport</keyword>
<keyword evidence="6 7" id="KW-0066">ATP synthesis</keyword>
<dbReference type="SUPFAM" id="SSF47928">
    <property type="entry name" value="N-terminal domain of the delta subunit of the F1F0-ATP synthase"/>
    <property type="match status" value="1"/>
</dbReference>
<comment type="similarity">
    <text evidence="7">Belongs to the ATPase delta chain family.</text>
</comment>
<evidence type="ECO:0000256" key="5">
    <source>
        <dbReference type="ARBA" id="ARBA00023136"/>
    </source>
</evidence>